<dbReference type="Gene3D" id="1.10.287.1490">
    <property type="match status" value="1"/>
</dbReference>
<evidence type="ECO:0000256" key="1">
    <source>
        <dbReference type="ARBA" id="ARBA00004123"/>
    </source>
</evidence>
<dbReference type="AlphaFoldDB" id="A0AAN6VKW4"/>
<organism evidence="5 6">
    <name type="scientific">Chaetomidium leptoderma</name>
    <dbReference type="NCBI Taxonomy" id="669021"/>
    <lineage>
        <taxon>Eukaryota</taxon>
        <taxon>Fungi</taxon>
        <taxon>Dikarya</taxon>
        <taxon>Ascomycota</taxon>
        <taxon>Pezizomycotina</taxon>
        <taxon>Sordariomycetes</taxon>
        <taxon>Sordariomycetidae</taxon>
        <taxon>Sordariales</taxon>
        <taxon>Chaetomiaceae</taxon>
        <taxon>Chaetomidium</taxon>
    </lineage>
</organism>
<feature type="coiled-coil region" evidence="3">
    <location>
        <begin position="301"/>
        <end position="427"/>
    </location>
</feature>
<evidence type="ECO:0000256" key="2">
    <source>
        <dbReference type="ARBA" id="ARBA00023242"/>
    </source>
</evidence>
<reference evidence="5" key="1">
    <citation type="journal article" date="2023" name="Mol. Phylogenet. Evol.">
        <title>Genome-scale phylogeny and comparative genomics of the fungal order Sordariales.</title>
        <authorList>
            <person name="Hensen N."/>
            <person name="Bonometti L."/>
            <person name="Westerberg I."/>
            <person name="Brannstrom I.O."/>
            <person name="Guillou S."/>
            <person name="Cros-Aarteil S."/>
            <person name="Calhoun S."/>
            <person name="Haridas S."/>
            <person name="Kuo A."/>
            <person name="Mondo S."/>
            <person name="Pangilinan J."/>
            <person name="Riley R."/>
            <person name="LaButti K."/>
            <person name="Andreopoulos B."/>
            <person name="Lipzen A."/>
            <person name="Chen C."/>
            <person name="Yan M."/>
            <person name="Daum C."/>
            <person name="Ng V."/>
            <person name="Clum A."/>
            <person name="Steindorff A."/>
            <person name="Ohm R.A."/>
            <person name="Martin F."/>
            <person name="Silar P."/>
            <person name="Natvig D.O."/>
            <person name="Lalanne C."/>
            <person name="Gautier V."/>
            <person name="Ament-Velasquez S.L."/>
            <person name="Kruys A."/>
            <person name="Hutchinson M.I."/>
            <person name="Powell A.J."/>
            <person name="Barry K."/>
            <person name="Miller A.N."/>
            <person name="Grigoriev I.V."/>
            <person name="Debuchy R."/>
            <person name="Gladieux P."/>
            <person name="Hiltunen Thoren M."/>
            <person name="Johannesson H."/>
        </authorList>
    </citation>
    <scope>NUCLEOTIDE SEQUENCE</scope>
    <source>
        <strain evidence="5">CBS 538.74</strain>
    </source>
</reference>
<dbReference type="InterPro" id="IPR000637">
    <property type="entry name" value="HMGI/Y_DNA-bd_CS"/>
</dbReference>
<comment type="caution">
    <text evidence="5">The sequence shown here is derived from an EMBL/GenBank/DDBJ whole genome shotgun (WGS) entry which is preliminary data.</text>
</comment>
<feature type="coiled-coil region" evidence="3">
    <location>
        <begin position="516"/>
        <end position="550"/>
    </location>
</feature>
<keyword evidence="6" id="KW-1185">Reference proteome</keyword>
<feature type="compositionally biased region" description="Basic and acidic residues" evidence="4">
    <location>
        <begin position="152"/>
        <end position="164"/>
    </location>
</feature>
<evidence type="ECO:0000256" key="4">
    <source>
        <dbReference type="SAM" id="MobiDB-lite"/>
    </source>
</evidence>
<name>A0AAN6VKW4_9PEZI</name>
<dbReference type="PROSITE" id="PS00354">
    <property type="entry name" value="HMGI_Y"/>
    <property type="match status" value="1"/>
</dbReference>
<dbReference type="EMBL" id="MU856949">
    <property type="protein sequence ID" value="KAK4153149.1"/>
    <property type="molecule type" value="Genomic_DNA"/>
</dbReference>
<gene>
    <name evidence="5" type="ORF">C8A00DRAFT_15596</name>
</gene>
<protein>
    <submittedName>
        <fullName evidence="5">Uncharacterized protein</fullName>
    </submittedName>
</protein>
<proteinExistence type="predicted"/>
<evidence type="ECO:0000256" key="3">
    <source>
        <dbReference type="SAM" id="Coils"/>
    </source>
</evidence>
<dbReference type="GO" id="GO:0005634">
    <property type="term" value="C:nucleus"/>
    <property type="evidence" value="ECO:0007669"/>
    <property type="project" value="UniProtKB-SubCell"/>
</dbReference>
<feature type="compositionally biased region" description="Basic residues" evidence="4">
    <location>
        <begin position="58"/>
        <end position="68"/>
    </location>
</feature>
<evidence type="ECO:0000313" key="6">
    <source>
        <dbReference type="Proteomes" id="UP001302745"/>
    </source>
</evidence>
<dbReference type="Proteomes" id="UP001302745">
    <property type="component" value="Unassembled WGS sequence"/>
</dbReference>
<accession>A0AAN6VKW4</accession>
<evidence type="ECO:0000313" key="5">
    <source>
        <dbReference type="EMBL" id="KAK4153149.1"/>
    </source>
</evidence>
<feature type="compositionally biased region" description="Polar residues" evidence="4">
    <location>
        <begin position="31"/>
        <end position="40"/>
    </location>
</feature>
<keyword evidence="2" id="KW-0539">Nucleus</keyword>
<dbReference type="GO" id="GO:0006355">
    <property type="term" value="P:regulation of DNA-templated transcription"/>
    <property type="evidence" value="ECO:0007669"/>
    <property type="project" value="InterPro"/>
</dbReference>
<comment type="subcellular location">
    <subcellularLocation>
        <location evidence="1">Nucleus</location>
    </subcellularLocation>
</comment>
<feature type="coiled-coil region" evidence="3">
    <location>
        <begin position="683"/>
        <end position="767"/>
    </location>
</feature>
<keyword evidence="3" id="KW-0175">Coiled coil</keyword>
<sequence>MATHAVEAEGDIVESCIVVGGREVSRPRNPTPQKKASTSPAKMKPGKKAQAQAPTAVKRPRGRPRKPRNNTADTAIVLSDSESAREDAANNQASRDSLKRPSTKVETPTPAPNPKRLAGSRNEPVLSPPDSKTVSPVAERAELGHVQQQLASEKKRRADAEADKAEMQRLLEEKDSSWASEMAAQRMLIQAQLQKFVHEKQLLEAACKDLETRLEVASGKNQEYEASLSALMSTAPTNDETEARIREKDALINNQAADIEKLKQIDAARGEELGWASQEVTTVTEDFLALTTRHAAAIKLTQEHETKIRHLTHELSEAKRKNAAVTADNTRTAASNIETEQRLAQAERQHAGTKANVADLQCKLAASEEKLQTSSASASKDMATLRRQLEKYKKALAVSSEEATKRTASLQKELNNHKEKVHNLQRDAELARIGYKRLVDEATTREAQIRDKIAQMTHDLAVSEAEVKKLCESLAKQSTAKDSLEKDMAVQGTKLMRVQAELKKEHLAMVAKQQEVQVFRQNKEMTQMMLAKLENEIEAQREALQQRNILVAQKEQIITANRAGIQQLRETVSTVTAEKTKVKDDIAVERGKCLQLSAQLAQLMYENEALKTANTEKDQAIGHLRERLVEVDHKREAIYKQLTAERAEVAKKLQFELSASATALQQLHQAAATANEDTFRKNLATLEAEKATADELATALDAQVKQLTTQIADAAASADRDAEERVAKLTQANTELEKERAAQAAELERLKQKLAEVAEAVEALEEDLIRKDGCIGKVREFVKGLPEWMNSTLL</sequence>
<feature type="region of interest" description="Disordered" evidence="4">
    <location>
        <begin position="1"/>
        <end position="164"/>
    </location>
</feature>
<reference evidence="5" key="2">
    <citation type="submission" date="2023-05" db="EMBL/GenBank/DDBJ databases">
        <authorList>
            <consortium name="Lawrence Berkeley National Laboratory"/>
            <person name="Steindorff A."/>
            <person name="Hensen N."/>
            <person name="Bonometti L."/>
            <person name="Westerberg I."/>
            <person name="Brannstrom I.O."/>
            <person name="Guillou S."/>
            <person name="Cros-Aarteil S."/>
            <person name="Calhoun S."/>
            <person name="Haridas S."/>
            <person name="Kuo A."/>
            <person name="Mondo S."/>
            <person name="Pangilinan J."/>
            <person name="Riley R."/>
            <person name="Labutti K."/>
            <person name="Andreopoulos B."/>
            <person name="Lipzen A."/>
            <person name="Chen C."/>
            <person name="Yanf M."/>
            <person name="Daum C."/>
            <person name="Ng V."/>
            <person name="Clum A."/>
            <person name="Ohm R."/>
            <person name="Martin F."/>
            <person name="Silar P."/>
            <person name="Natvig D."/>
            <person name="Lalanne C."/>
            <person name="Gautier V."/>
            <person name="Ament-Velasquez S.L."/>
            <person name="Kruys A."/>
            <person name="Hutchinson M.I."/>
            <person name="Powell A.J."/>
            <person name="Barry K."/>
            <person name="Miller A.N."/>
            <person name="Grigoriev I.V."/>
            <person name="Debuchy R."/>
            <person name="Gladieux P."/>
            <person name="Thoren M.H."/>
            <person name="Johannesson H."/>
        </authorList>
    </citation>
    <scope>NUCLEOTIDE SEQUENCE</scope>
    <source>
        <strain evidence="5">CBS 538.74</strain>
    </source>
</reference>